<feature type="domain" description="NADP-dependent oxidoreductase" evidence="2">
    <location>
        <begin position="20"/>
        <end position="319"/>
    </location>
</feature>
<dbReference type="InterPro" id="IPR036812">
    <property type="entry name" value="NAD(P)_OxRdtase_dom_sf"/>
</dbReference>
<dbReference type="InterPro" id="IPR050791">
    <property type="entry name" value="Aldo-Keto_reductase"/>
</dbReference>
<sequence length="340" mass="37230">MTLITANLGGTASNVVVNKVGHGLMFMTWKEVPTPDEECFESIKAGVDALPPGVKMFLNGGEFYGHNRSTANLEMISRFFEKYPDYADKTFLSIKGGVGRTSLVPDSSPENLKASVDTIVEKLRGKKRLDLFECARVDPKVPVEDAIKVLSGYVKEGKFDHIGMSECSAESLRRGHAVHPIAAVEIEVSPWSYEEETQKVIATSKELGIAVIAYSPLGRGFLTGQIKSLDDIPADDMRRHLSRFKPENFNVNFKIVVALSAIAKRKNVSPAQLSVAWVGALGKHVIPLPGSSHAKRTIENLVGGDVELSADDMKEIEHVMNTHEIKGDRYFGGGEAYLWG</sequence>
<dbReference type="SUPFAM" id="SSF51430">
    <property type="entry name" value="NAD(P)-linked oxidoreductase"/>
    <property type="match status" value="1"/>
</dbReference>
<gene>
    <name evidence="3" type="ORF">SERLADRAFT_475422</name>
</gene>
<dbReference type="HOGENOM" id="CLU_023205_2_1_1"/>
<dbReference type="KEGG" id="sla:SERLADRAFT_475422"/>
<dbReference type="GO" id="GO:0016491">
    <property type="term" value="F:oxidoreductase activity"/>
    <property type="evidence" value="ECO:0007669"/>
    <property type="project" value="UniProtKB-KW"/>
</dbReference>
<dbReference type="GeneID" id="18820638"/>
<reference evidence="3" key="1">
    <citation type="submission" date="2011-04" db="EMBL/GenBank/DDBJ databases">
        <title>Evolution of plant cell wall degrading machinery underlies the functional diversity of forest fungi.</title>
        <authorList>
            <consortium name="US DOE Joint Genome Institute (JGI-PGF)"/>
            <person name="Eastwood D.C."/>
            <person name="Floudas D."/>
            <person name="Binder M."/>
            <person name="Majcherczyk A."/>
            <person name="Schneider P."/>
            <person name="Aerts A."/>
            <person name="Asiegbu F.O."/>
            <person name="Baker S.E."/>
            <person name="Barry K."/>
            <person name="Bendiksby M."/>
            <person name="Blumentritt M."/>
            <person name="Coutinho P.M."/>
            <person name="Cullen D."/>
            <person name="Cullen D."/>
            <person name="Gathman A."/>
            <person name="Goodell B."/>
            <person name="Henrissat B."/>
            <person name="Ihrmark K."/>
            <person name="Kauserud H."/>
            <person name="Kohler A."/>
            <person name="LaButti K."/>
            <person name="Lapidus A."/>
            <person name="Lavin J.L."/>
            <person name="Lee Y.-H."/>
            <person name="Lindquist E."/>
            <person name="Lilly W."/>
            <person name="Lucas S."/>
            <person name="Morin E."/>
            <person name="Murat C."/>
            <person name="Oguiza J.A."/>
            <person name="Park J."/>
            <person name="Pisabarro A.G."/>
            <person name="Riley R."/>
            <person name="Rosling A."/>
            <person name="Salamov A."/>
            <person name="Schmidt O."/>
            <person name="Schmutz J."/>
            <person name="Skrede I."/>
            <person name="Stenlid J."/>
            <person name="Wiebenga A."/>
            <person name="Xie X."/>
            <person name="Kues U."/>
            <person name="Hibbett D.S."/>
            <person name="Hoffmeister D."/>
            <person name="Hogberg N."/>
            <person name="Martin F."/>
            <person name="Grigoriev I.V."/>
            <person name="Watkinson S.C."/>
        </authorList>
    </citation>
    <scope>NUCLEOTIDE SEQUENCE</scope>
    <source>
        <strain evidence="3">S7.9</strain>
    </source>
</reference>
<organism>
    <name type="scientific">Serpula lacrymans var. lacrymans (strain S7.9)</name>
    <name type="common">Dry rot fungus</name>
    <dbReference type="NCBI Taxonomy" id="578457"/>
    <lineage>
        <taxon>Eukaryota</taxon>
        <taxon>Fungi</taxon>
        <taxon>Dikarya</taxon>
        <taxon>Basidiomycota</taxon>
        <taxon>Agaricomycotina</taxon>
        <taxon>Agaricomycetes</taxon>
        <taxon>Agaricomycetidae</taxon>
        <taxon>Boletales</taxon>
        <taxon>Coniophorineae</taxon>
        <taxon>Serpulaceae</taxon>
        <taxon>Serpula</taxon>
    </lineage>
</organism>
<name>F8P685_SERL9</name>
<accession>F8P685</accession>
<dbReference type="GO" id="GO:0005737">
    <property type="term" value="C:cytoplasm"/>
    <property type="evidence" value="ECO:0007669"/>
    <property type="project" value="TreeGrafter"/>
</dbReference>
<dbReference type="PANTHER" id="PTHR43625:SF78">
    <property type="entry name" value="PYRIDOXAL REDUCTASE-RELATED"/>
    <property type="match status" value="1"/>
</dbReference>
<evidence type="ECO:0000259" key="2">
    <source>
        <dbReference type="Pfam" id="PF00248"/>
    </source>
</evidence>
<dbReference type="Pfam" id="PF00248">
    <property type="entry name" value="Aldo_ket_red"/>
    <property type="match status" value="1"/>
</dbReference>
<dbReference type="AlphaFoldDB" id="F8P685"/>
<dbReference type="RefSeq" id="XP_007321909.1">
    <property type="nucleotide sequence ID" value="XM_007321847.1"/>
</dbReference>
<dbReference type="Proteomes" id="UP000008064">
    <property type="component" value="Unassembled WGS sequence"/>
</dbReference>
<dbReference type="Gene3D" id="3.20.20.100">
    <property type="entry name" value="NADP-dependent oxidoreductase domain"/>
    <property type="match status" value="1"/>
</dbReference>
<dbReference type="CDD" id="cd19077">
    <property type="entry name" value="AKR_AKR8A1-2"/>
    <property type="match status" value="1"/>
</dbReference>
<evidence type="ECO:0000313" key="3">
    <source>
        <dbReference type="EMBL" id="EGO20952.1"/>
    </source>
</evidence>
<proteinExistence type="predicted"/>
<keyword evidence="1" id="KW-0560">Oxidoreductase</keyword>
<dbReference type="InterPro" id="IPR023210">
    <property type="entry name" value="NADP_OxRdtase_dom"/>
</dbReference>
<dbReference type="OrthoDB" id="37537at2759"/>
<dbReference type="EMBL" id="GL945439">
    <property type="protein sequence ID" value="EGO20952.1"/>
    <property type="molecule type" value="Genomic_DNA"/>
</dbReference>
<dbReference type="PANTHER" id="PTHR43625">
    <property type="entry name" value="AFLATOXIN B1 ALDEHYDE REDUCTASE"/>
    <property type="match status" value="1"/>
</dbReference>
<evidence type="ECO:0000256" key="1">
    <source>
        <dbReference type="ARBA" id="ARBA00023002"/>
    </source>
</evidence>
<protein>
    <recommendedName>
        <fullName evidence="2">NADP-dependent oxidoreductase domain-containing protein</fullName>
    </recommendedName>
</protein>